<dbReference type="PANTHER" id="PTHR23290">
    <property type="entry name" value="RRNA N6-ADENOSINE-METHYLTRANSFERASE METTL5"/>
    <property type="match status" value="1"/>
</dbReference>
<sequence>MRGNMIRRKRHLEMLLEKVPAHPDPDPGLEQYLTPPGIAAEVLWAARAMGDIEGKTVADLGCGTGILGIGAALLGAEMVYCIDIDSGALEAGRSAAGELGLGNIRFIEADIRHHDALPGMVDTVVQNPPFGSQERAERGADRVFMDAAAATARTVYSFHMAGSEDFVRNYYRKLGGTVTHRFRVEFPIPRTYSFHRMEVASVGVVILRVVF</sequence>
<dbReference type="Gene3D" id="3.40.50.150">
    <property type="entry name" value="Vaccinia Virus protein VP39"/>
    <property type="match status" value="1"/>
</dbReference>
<dbReference type="InterPro" id="IPR029063">
    <property type="entry name" value="SAM-dependent_MTases_sf"/>
</dbReference>
<dbReference type="HOGENOM" id="CLU_074702_1_0_2"/>
<keyword evidence="2" id="KW-0489">Methyltransferase</keyword>
<accession>O27940</accession>
<evidence type="ECO:0000313" key="3">
    <source>
        <dbReference type="Proteomes" id="UP000005223"/>
    </source>
</evidence>
<organism evidence="2 3">
    <name type="scientific">Methanothermobacter thermautotrophicus (strain ATCC 29096 / DSM 1053 / JCM 10044 / NBRC 100330 / Delta H)</name>
    <name type="common">Methanobacterium thermoautotrophicum</name>
    <dbReference type="NCBI Taxonomy" id="187420"/>
    <lineage>
        <taxon>Archaea</taxon>
        <taxon>Methanobacteriati</taxon>
        <taxon>Methanobacteriota</taxon>
        <taxon>Methanomada group</taxon>
        <taxon>Methanobacteria</taxon>
        <taxon>Methanobacteriales</taxon>
        <taxon>Methanobacteriaceae</taxon>
        <taxon>Methanothermobacter</taxon>
    </lineage>
</organism>
<dbReference type="InterPro" id="IPR007848">
    <property type="entry name" value="Small_mtfrase_dom"/>
</dbReference>
<dbReference type="PIR" id="B69123">
    <property type="entry name" value="B69123"/>
</dbReference>
<feature type="domain" description="Methyltransferase small" evidence="1">
    <location>
        <begin position="52"/>
        <end position="149"/>
    </location>
</feature>
<dbReference type="Proteomes" id="UP000005223">
    <property type="component" value="Chromosome"/>
</dbReference>
<evidence type="ECO:0000259" key="1">
    <source>
        <dbReference type="Pfam" id="PF05175"/>
    </source>
</evidence>
<dbReference type="EMBL" id="AE000666">
    <property type="protein sequence ID" value="AAB86378.1"/>
    <property type="molecule type" value="Genomic_DNA"/>
</dbReference>
<gene>
    <name evidence="2" type="ordered locus">MTH_1918</name>
</gene>
<evidence type="ECO:0000313" key="2">
    <source>
        <dbReference type="EMBL" id="AAB86378.1"/>
    </source>
</evidence>
<dbReference type="Pfam" id="PF05175">
    <property type="entry name" value="MTS"/>
    <property type="match status" value="1"/>
</dbReference>
<reference evidence="2 3" key="1">
    <citation type="journal article" date="1997" name="J. Bacteriol.">
        <title>Complete genome sequence of Methanobacterium thermoautotrophicum deltaH: functional analysis and comparative genomics.</title>
        <authorList>
            <person name="Smith D.R."/>
            <person name="Doucette-Stamm L.A."/>
            <person name="Deloughery C."/>
            <person name="Lee H.-M."/>
            <person name="Dubois J."/>
            <person name="Aldredge T."/>
            <person name="Bashirzadeh R."/>
            <person name="Blakely D."/>
            <person name="Cook R."/>
            <person name="Gilbert K."/>
            <person name="Harrison D."/>
            <person name="Hoang L."/>
            <person name="Keagle P."/>
            <person name="Lumm W."/>
            <person name="Pothier B."/>
            <person name="Qiu D."/>
            <person name="Spadafora R."/>
            <person name="Vicare R."/>
            <person name="Wang Y."/>
            <person name="Wierzbowski J."/>
            <person name="Gibson R."/>
            <person name="Jiwani N."/>
            <person name="Caruso A."/>
            <person name="Bush D."/>
            <person name="Safer H."/>
            <person name="Patwell D."/>
            <person name="Prabhakar S."/>
            <person name="McDougall S."/>
            <person name="Shimer G."/>
            <person name="Goyal A."/>
            <person name="Pietrovski S."/>
            <person name="Church G.M."/>
            <person name="Daniels C.J."/>
            <person name="Mao J.-i."/>
            <person name="Rice P."/>
            <person name="Nolling J."/>
            <person name="Reeve J.N."/>
        </authorList>
    </citation>
    <scope>NUCLEOTIDE SEQUENCE [LARGE SCALE GENOMIC DNA]</scope>
    <source>
        <strain evidence="3">ATCC 29096 / DSM 1053 / JCM 10044 / NBRC 100330 / Delta H</strain>
    </source>
</reference>
<dbReference type="InParanoid" id="O27940"/>
<dbReference type="EnsemblBacteria" id="AAB86378">
    <property type="protein sequence ID" value="AAB86378"/>
    <property type="gene ID" value="MTH_1918"/>
</dbReference>
<dbReference type="FunCoup" id="O27940">
    <property type="interactions" value="71"/>
</dbReference>
<dbReference type="CDD" id="cd02440">
    <property type="entry name" value="AdoMet_MTases"/>
    <property type="match status" value="1"/>
</dbReference>
<dbReference type="GO" id="GO:0032259">
    <property type="term" value="P:methylation"/>
    <property type="evidence" value="ECO:0007669"/>
    <property type="project" value="UniProtKB-KW"/>
</dbReference>
<dbReference type="SUPFAM" id="SSF53335">
    <property type="entry name" value="S-adenosyl-L-methionine-dependent methyltransferases"/>
    <property type="match status" value="1"/>
</dbReference>
<dbReference type="KEGG" id="mth:MTH_1918"/>
<dbReference type="PaxDb" id="187420-MTH_1918"/>
<protein>
    <submittedName>
        <fullName evidence="2">Possible protein methyltransferase</fullName>
    </submittedName>
</protein>
<dbReference type="STRING" id="187420.MTH_1918"/>
<proteinExistence type="predicted"/>
<dbReference type="AlphaFoldDB" id="O27940"/>
<keyword evidence="3" id="KW-1185">Reference proteome</keyword>
<dbReference type="InterPro" id="IPR051720">
    <property type="entry name" value="rRNA_MeTrfase/Polyamine_Synth"/>
</dbReference>
<dbReference type="PANTHER" id="PTHR23290:SF0">
    <property type="entry name" value="RRNA N6-ADENOSINE-METHYLTRANSFERASE METTL5"/>
    <property type="match status" value="1"/>
</dbReference>
<keyword evidence="2" id="KW-0808">Transferase</keyword>
<dbReference type="GO" id="GO:0008168">
    <property type="term" value="F:methyltransferase activity"/>
    <property type="evidence" value="ECO:0007669"/>
    <property type="project" value="UniProtKB-KW"/>
</dbReference>
<name>O27940_METTH</name>